<evidence type="ECO:0000313" key="1">
    <source>
        <dbReference type="EMBL" id="KAF0689676.1"/>
    </source>
</evidence>
<dbReference type="Proteomes" id="UP000332933">
    <property type="component" value="Unassembled WGS sequence"/>
</dbReference>
<proteinExistence type="predicted"/>
<dbReference type="EMBL" id="CAADRA010006444">
    <property type="protein sequence ID" value="VFT95645.1"/>
    <property type="molecule type" value="Genomic_DNA"/>
</dbReference>
<sequence length="389" mass="44858">MSTAADTVDAARLKKRMRQTLKMQRYRKRLLEKADMLRATVSELEQAIYDAMQRRHPSNEVAQPSTLLPWEQVVRALRDESELATKDNVDLQRLCKTQGIVLLVLKQWVASFVVHMRTPRGTMKTWRHVTLGVHPASRVRGCDWITLQMLHHVDRVFQQCHFPPLTSTDVVDDFVIGTTEEDDDDTVQYMWRDQREVPYAMEVVRELFARPHYTKMVAGGPKAKWIAPDDETAAVVAADNYRLRELDARLHYVHSFRGNQMLVRNVAREFDLPDRCVFVAQNIHDDELLPNSSAAQRNRTSWFVLDRISSTRTKMRALSVLSQQFTKTGFVDLADEAKAWGLDVKPTEALDSAERRVHHRISQICSFNGSTYNRELDEALASTAKKRIK</sequence>
<evidence type="ECO:0000313" key="3">
    <source>
        <dbReference type="Proteomes" id="UP000332933"/>
    </source>
</evidence>
<organism evidence="2 3">
    <name type="scientific">Aphanomyces stellatus</name>
    <dbReference type="NCBI Taxonomy" id="120398"/>
    <lineage>
        <taxon>Eukaryota</taxon>
        <taxon>Sar</taxon>
        <taxon>Stramenopiles</taxon>
        <taxon>Oomycota</taxon>
        <taxon>Saprolegniomycetes</taxon>
        <taxon>Saprolegniales</taxon>
        <taxon>Verrucalvaceae</taxon>
        <taxon>Aphanomyces</taxon>
    </lineage>
</organism>
<keyword evidence="3" id="KW-1185">Reference proteome</keyword>
<dbReference type="AlphaFoldDB" id="A0A485LBM5"/>
<reference evidence="2 3" key="1">
    <citation type="submission" date="2019-03" db="EMBL/GenBank/DDBJ databases">
        <authorList>
            <person name="Gaulin E."/>
            <person name="Dumas B."/>
        </authorList>
    </citation>
    <scope>NUCLEOTIDE SEQUENCE [LARGE SCALE GENOMIC DNA]</scope>
    <source>
        <strain evidence="2">CBS 568.67</strain>
    </source>
</reference>
<dbReference type="EMBL" id="VJMH01006423">
    <property type="protein sequence ID" value="KAF0689676.1"/>
    <property type="molecule type" value="Genomic_DNA"/>
</dbReference>
<gene>
    <name evidence="2" type="primary">Aste57867_18913</name>
    <name evidence="1" type="ORF">As57867_018849</name>
    <name evidence="2" type="ORF">ASTE57867_18913</name>
</gene>
<protein>
    <submittedName>
        <fullName evidence="2">Aste57867_18913 protein</fullName>
    </submittedName>
</protein>
<reference evidence="1" key="2">
    <citation type="submission" date="2019-06" db="EMBL/GenBank/DDBJ databases">
        <title>Genomics analysis of Aphanomyces spp. identifies a new class of oomycete effector associated with host adaptation.</title>
        <authorList>
            <person name="Gaulin E."/>
        </authorList>
    </citation>
    <scope>NUCLEOTIDE SEQUENCE</scope>
    <source>
        <strain evidence="1">CBS 578.67</strain>
    </source>
</reference>
<evidence type="ECO:0000313" key="2">
    <source>
        <dbReference type="EMBL" id="VFT95645.1"/>
    </source>
</evidence>
<accession>A0A485LBM5</accession>
<name>A0A485LBM5_9STRA</name>